<dbReference type="AlphaFoldDB" id="A0A2H3CSG5"/>
<organism evidence="1 2">
    <name type="scientific">Armillaria gallica</name>
    <name type="common">Bulbous honey fungus</name>
    <name type="synonym">Armillaria bulbosa</name>
    <dbReference type="NCBI Taxonomy" id="47427"/>
    <lineage>
        <taxon>Eukaryota</taxon>
        <taxon>Fungi</taxon>
        <taxon>Dikarya</taxon>
        <taxon>Basidiomycota</taxon>
        <taxon>Agaricomycotina</taxon>
        <taxon>Agaricomycetes</taxon>
        <taxon>Agaricomycetidae</taxon>
        <taxon>Agaricales</taxon>
        <taxon>Marasmiineae</taxon>
        <taxon>Physalacriaceae</taxon>
        <taxon>Armillaria</taxon>
    </lineage>
</organism>
<proteinExistence type="predicted"/>
<reference evidence="2" key="1">
    <citation type="journal article" date="2017" name="Nat. Ecol. Evol.">
        <title>Genome expansion and lineage-specific genetic innovations in the forest pathogenic fungi Armillaria.</title>
        <authorList>
            <person name="Sipos G."/>
            <person name="Prasanna A.N."/>
            <person name="Walter M.C."/>
            <person name="O'Connor E."/>
            <person name="Balint B."/>
            <person name="Krizsan K."/>
            <person name="Kiss B."/>
            <person name="Hess J."/>
            <person name="Varga T."/>
            <person name="Slot J."/>
            <person name="Riley R."/>
            <person name="Boka B."/>
            <person name="Rigling D."/>
            <person name="Barry K."/>
            <person name="Lee J."/>
            <person name="Mihaltcheva S."/>
            <person name="LaButti K."/>
            <person name="Lipzen A."/>
            <person name="Waldron R."/>
            <person name="Moloney N.M."/>
            <person name="Sperisen C."/>
            <person name="Kredics L."/>
            <person name="Vagvoelgyi C."/>
            <person name="Patrignani A."/>
            <person name="Fitzpatrick D."/>
            <person name="Nagy I."/>
            <person name="Doyle S."/>
            <person name="Anderson J.B."/>
            <person name="Grigoriev I.V."/>
            <person name="Gueldener U."/>
            <person name="Muensterkoetter M."/>
            <person name="Nagy L.G."/>
        </authorList>
    </citation>
    <scope>NUCLEOTIDE SEQUENCE [LARGE SCALE GENOMIC DNA]</scope>
    <source>
        <strain evidence="2">Ar21-2</strain>
    </source>
</reference>
<accession>A0A2H3CSG5</accession>
<dbReference type="EMBL" id="KZ293721">
    <property type="protein sequence ID" value="PBK82132.1"/>
    <property type="molecule type" value="Genomic_DNA"/>
</dbReference>
<protein>
    <submittedName>
        <fullName evidence="1">Uncharacterized protein</fullName>
    </submittedName>
</protein>
<gene>
    <name evidence="1" type="ORF">ARMGADRAFT_1068330</name>
</gene>
<evidence type="ECO:0000313" key="1">
    <source>
        <dbReference type="EMBL" id="PBK82132.1"/>
    </source>
</evidence>
<dbReference type="Proteomes" id="UP000217790">
    <property type="component" value="Unassembled WGS sequence"/>
</dbReference>
<keyword evidence="2" id="KW-1185">Reference proteome</keyword>
<name>A0A2H3CSG5_ARMGA</name>
<sequence>MTLHNFMWRFYSKIWKGTKATTYNQHFHSWLVAIRLDMILVVGEATNFGAHQLQVTTHDTFSFVLPFPPWMQLTLRTTPMATPDKNWRAIELYRFLNWYHSLPTQAHGLLTGLQLWIPMLVPLIFIVSYASDEQGYSVVEVVECLGAVQVHKHMFQASKIQSSQYSYSWTMTFTLSQRFDIQLARAQCFESGAVLWNLGEVEGAQAGAMYLMFATSDSEWLEQCHQHALCKGLLELQPGTPGRLTMFMMLVQYNIESRQSIVGTAIITPWPYGILGDDVCAGAIYRHLASVVLLLDVNKGRTSAINSARALDIS</sequence>
<evidence type="ECO:0000313" key="2">
    <source>
        <dbReference type="Proteomes" id="UP000217790"/>
    </source>
</evidence>
<dbReference type="InParanoid" id="A0A2H3CSG5"/>